<keyword evidence="1" id="KW-0472">Membrane</keyword>
<dbReference type="GO" id="GO:0016491">
    <property type="term" value="F:oxidoreductase activity"/>
    <property type="evidence" value="ECO:0007669"/>
    <property type="project" value="TreeGrafter"/>
</dbReference>
<dbReference type="OrthoDB" id="20837at2"/>
<keyword evidence="1" id="KW-1133">Transmembrane helix</keyword>
<gene>
    <name evidence="2" type="ORF">VW23_013310</name>
</gene>
<proteinExistence type="predicted"/>
<protein>
    <submittedName>
        <fullName evidence="2">NAD/FAD-binding protein</fullName>
    </submittedName>
</protein>
<dbReference type="Gene3D" id="1.10.405.20">
    <property type="match status" value="1"/>
</dbReference>
<organism evidence="2 3">
    <name type="scientific">Devosia insulae DS-56</name>
    <dbReference type="NCBI Taxonomy" id="1116389"/>
    <lineage>
        <taxon>Bacteria</taxon>
        <taxon>Pseudomonadati</taxon>
        <taxon>Pseudomonadota</taxon>
        <taxon>Alphaproteobacteria</taxon>
        <taxon>Hyphomicrobiales</taxon>
        <taxon>Devosiaceae</taxon>
        <taxon>Devosia</taxon>
    </lineage>
</organism>
<evidence type="ECO:0000313" key="2">
    <source>
        <dbReference type="EMBL" id="OEO32065.1"/>
    </source>
</evidence>
<dbReference type="EMBL" id="LAJE02000095">
    <property type="protein sequence ID" value="OEO32065.1"/>
    <property type="molecule type" value="Genomic_DNA"/>
</dbReference>
<dbReference type="Proteomes" id="UP000095463">
    <property type="component" value="Unassembled WGS sequence"/>
</dbReference>
<name>A0A1E5XTX3_9HYPH</name>
<dbReference type="InterPro" id="IPR036188">
    <property type="entry name" value="FAD/NAD-bd_sf"/>
</dbReference>
<dbReference type="PANTHER" id="PTHR42923:SF17">
    <property type="entry name" value="AMINE OXIDASE DOMAIN-CONTAINING PROTEIN"/>
    <property type="match status" value="1"/>
</dbReference>
<sequence>MGNSVRHLHQDQARAAGRRIAIIGAGIAGLSAAWLLSRRHEVVLYEANGWLGGHANTVDVDCPEGPIAVDTGFIVYNPGNYPNFTALLEHLQVPSVDSDMSLGVSVGDGRVEYSSRPFGLFGQKRNLVNPRFWRMIADIVKFYEVTRGLDENAMDAISLGEFLDSGGWSRALIEEHVLPMCAAIWSTTSEQMRDYPMRSFLRFFTSHGLLQVTKRPQWRTVLGGSRSYVEALMADIGTAMQRRPGATGVSRQAGLVVVDDAAGGREVFTDVVIGAHADQALGLLDDASEDEQAVLGAFRYTPNVAVLHDDPALMPRRRSVWASWNYIGSDDARADRPLCVSYWMNHLQSLRTRRQMFLTLNPSRQPRPESIVRSFEYTHPLFDHAALAAQDQLWRLQGGRNTWFCGSYFGYGFHEDALQSGLAVASQFGINPPWAAQRGRIAAAPTVLEAAQ</sequence>
<keyword evidence="1" id="KW-0812">Transmembrane</keyword>
<dbReference type="InterPro" id="IPR050464">
    <property type="entry name" value="Zeta_carotene_desat/Oxidored"/>
</dbReference>
<comment type="caution">
    <text evidence="2">The sequence shown here is derived from an EMBL/GenBank/DDBJ whole genome shotgun (WGS) entry which is preliminary data.</text>
</comment>
<accession>A0A1E5XTX3</accession>
<dbReference type="Gene3D" id="3.50.50.60">
    <property type="entry name" value="FAD/NAD(P)-binding domain"/>
    <property type="match status" value="1"/>
</dbReference>
<dbReference type="AlphaFoldDB" id="A0A1E5XTX3"/>
<reference evidence="2 3" key="1">
    <citation type="journal article" date="2015" name="Genome Announc.">
        <title>Genome Assemblies of Three Soil-Associated Devosia species: D. insulae, D. limi, and D. soli.</title>
        <authorList>
            <person name="Hassan Y.I."/>
            <person name="Lepp D."/>
            <person name="Zhou T."/>
        </authorList>
    </citation>
    <scope>NUCLEOTIDE SEQUENCE [LARGE SCALE GENOMIC DNA]</scope>
    <source>
        <strain evidence="2 3">DS-56</strain>
    </source>
</reference>
<dbReference type="SUPFAM" id="SSF51905">
    <property type="entry name" value="FAD/NAD(P)-binding domain"/>
    <property type="match status" value="1"/>
</dbReference>
<keyword evidence="3" id="KW-1185">Reference proteome</keyword>
<dbReference type="Gene3D" id="3.30.70.1990">
    <property type="match status" value="1"/>
</dbReference>
<evidence type="ECO:0000256" key="1">
    <source>
        <dbReference type="SAM" id="Phobius"/>
    </source>
</evidence>
<evidence type="ECO:0000313" key="3">
    <source>
        <dbReference type="Proteomes" id="UP000095463"/>
    </source>
</evidence>
<dbReference type="Pfam" id="PF13450">
    <property type="entry name" value="NAD_binding_8"/>
    <property type="match status" value="1"/>
</dbReference>
<feature type="transmembrane region" description="Helical" evidence="1">
    <location>
        <begin position="20"/>
        <end position="37"/>
    </location>
</feature>
<dbReference type="PANTHER" id="PTHR42923">
    <property type="entry name" value="PROTOPORPHYRINOGEN OXIDASE"/>
    <property type="match status" value="1"/>
</dbReference>